<dbReference type="GO" id="GO:0051301">
    <property type="term" value="P:cell division"/>
    <property type="evidence" value="ECO:0007669"/>
    <property type="project" value="UniProtKB-KW"/>
</dbReference>
<keyword evidence="3 6" id="KW-0547">Nucleotide-binding</keyword>
<dbReference type="Proteomes" id="UP000258613">
    <property type="component" value="Chromosome"/>
</dbReference>
<sequence length="381" mass="40412">MDFLSWYVTATFNSLSVHGNCMKVALIGVGQAGGNVTERLARFDADMGFEAVQGALAVNSAEADLQSLEFVDTLLIGADRVNGHGVGADNELGAEIMQSDIQQVLSALDGRVTSRSDAIFVVAGLGGGTGSGGAPALVHHLQRVYDVPVYALGVLPGRNEGALYQANAGRSLKTLAREADSTLLIDNDAWHEQGESIGGAFDRINDKIAQRVGLLFASGEAIEGVGESVVDSSEVINTLRSGGISVLGYASEVASEDSAQNIRTVMSVARQALLTGTSMPDATKADSALLVIAGRPEAIPRKGVEKARRWMEDETGSMQVRGGDFPLESDRLGALVLLGGAERSDRIDEFMDRAREAKKAQEDERTDPAEQFTNDRLENLF</sequence>
<accession>A0A346PMD8</accession>
<evidence type="ECO:0000256" key="2">
    <source>
        <dbReference type="ARBA" id="ARBA00022490"/>
    </source>
</evidence>
<dbReference type="GO" id="GO:0007017">
    <property type="term" value="P:microtubule-based process"/>
    <property type="evidence" value="ECO:0007669"/>
    <property type="project" value="InterPro"/>
</dbReference>
<comment type="function">
    <text evidence="6">Involved in cell shape control.</text>
</comment>
<dbReference type="FunFam" id="3.40.50.1440:FF:000051">
    <property type="entry name" value="Tubulin-like protein CetZ"/>
    <property type="match status" value="1"/>
</dbReference>
<dbReference type="Pfam" id="PF21011">
    <property type="entry name" value="CetZ_C"/>
    <property type="match status" value="1"/>
</dbReference>
<evidence type="ECO:0000256" key="4">
    <source>
        <dbReference type="ARBA" id="ARBA00022960"/>
    </source>
</evidence>
<keyword evidence="9" id="KW-0131">Cell cycle</keyword>
<keyword evidence="9" id="KW-0132">Cell division</keyword>
<feature type="binding site" evidence="6">
    <location>
        <position position="160"/>
    </location>
    <ligand>
        <name>GTP</name>
        <dbReference type="ChEBI" id="CHEBI:37565"/>
    </ligand>
</feature>
<feature type="binding site" evidence="6">
    <location>
        <begin position="128"/>
        <end position="130"/>
    </location>
    <ligand>
        <name>GTP</name>
        <dbReference type="ChEBI" id="CHEBI:37565"/>
    </ligand>
</feature>
<dbReference type="PRINTS" id="PR00423">
    <property type="entry name" value="CELLDVISFTSZ"/>
</dbReference>
<dbReference type="CDD" id="cd02202">
    <property type="entry name" value="CetZ_tubulin-like"/>
    <property type="match status" value="1"/>
</dbReference>
<evidence type="ECO:0000256" key="5">
    <source>
        <dbReference type="ARBA" id="ARBA00023134"/>
    </source>
</evidence>
<dbReference type="EMBL" id="CP027033">
    <property type="protein sequence ID" value="AXR80683.1"/>
    <property type="molecule type" value="Genomic_DNA"/>
</dbReference>
<keyword evidence="4 6" id="KW-0133">Cell shape</keyword>
<evidence type="ECO:0000256" key="6">
    <source>
        <dbReference type="HAMAP-Rule" id="MF_01946"/>
    </source>
</evidence>
<dbReference type="Gene3D" id="3.30.1330.20">
    <property type="entry name" value="Tubulin/FtsZ, C-terminal domain"/>
    <property type="match status" value="1"/>
</dbReference>
<dbReference type="GO" id="GO:0005525">
    <property type="term" value="F:GTP binding"/>
    <property type="evidence" value="ECO:0007669"/>
    <property type="project" value="UniProtKB-UniRule"/>
</dbReference>
<dbReference type="AlphaFoldDB" id="A0A346PMD8"/>
<dbReference type="InterPro" id="IPR045061">
    <property type="entry name" value="FtsZ/CetZ"/>
</dbReference>
<dbReference type="Gene3D" id="3.40.50.1440">
    <property type="entry name" value="Tubulin/FtsZ, GTPase domain"/>
    <property type="match status" value="1"/>
</dbReference>
<dbReference type="KEGG" id="nag:AArcMg_0660"/>
<dbReference type="InterPro" id="IPR037103">
    <property type="entry name" value="Tubulin/FtsZ-like_C"/>
</dbReference>
<dbReference type="GO" id="GO:0008360">
    <property type="term" value="P:regulation of cell shape"/>
    <property type="evidence" value="ECO:0007669"/>
    <property type="project" value="UniProtKB-UniRule"/>
</dbReference>
<dbReference type="SUPFAM" id="SSF52490">
    <property type="entry name" value="Tubulin nucleotide-binding domain-like"/>
    <property type="match status" value="1"/>
</dbReference>
<dbReference type="SMART" id="SM00864">
    <property type="entry name" value="Tubulin"/>
    <property type="match status" value="1"/>
</dbReference>
<dbReference type="GO" id="GO:0005874">
    <property type="term" value="C:microtubule"/>
    <property type="evidence" value="ECO:0007669"/>
    <property type="project" value="InterPro"/>
</dbReference>
<keyword evidence="10" id="KW-1185">Reference proteome</keyword>
<name>A0A346PMD8_9EURY</name>
<evidence type="ECO:0000256" key="1">
    <source>
        <dbReference type="ARBA" id="ARBA00006877"/>
    </source>
</evidence>
<proteinExistence type="inferred from homology"/>
<dbReference type="GO" id="GO:0003924">
    <property type="term" value="F:GTPase activity"/>
    <property type="evidence" value="ECO:0007669"/>
    <property type="project" value="InterPro"/>
</dbReference>
<protein>
    <recommendedName>
        <fullName evidence="6">Tubulin-like protein CetZ</fullName>
    </recommendedName>
</protein>
<feature type="binding site" evidence="6">
    <location>
        <begin position="31"/>
        <end position="35"/>
    </location>
    <ligand>
        <name>GTP</name>
        <dbReference type="ChEBI" id="CHEBI:37565"/>
    </ligand>
</feature>
<evidence type="ECO:0000313" key="9">
    <source>
        <dbReference type="EMBL" id="AXR80683.1"/>
    </source>
</evidence>
<dbReference type="InterPro" id="IPR048737">
    <property type="entry name" value="CetZ_C"/>
</dbReference>
<keyword evidence="5 6" id="KW-0342">GTP-binding</keyword>
<keyword evidence="2 6" id="KW-0963">Cytoplasm</keyword>
<dbReference type="InterPro" id="IPR032907">
    <property type="entry name" value="CetZ"/>
</dbReference>
<comment type="subcellular location">
    <subcellularLocation>
        <location evidence="6">Cytoplasm</location>
    </subcellularLocation>
</comment>
<dbReference type="PANTHER" id="PTHR30314">
    <property type="entry name" value="CELL DIVISION PROTEIN FTSZ-RELATED"/>
    <property type="match status" value="1"/>
</dbReference>
<dbReference type="InterPro" id="IPR017975">
    <property type="entry name" value="Tubulin_CS"/>
</dbReference>
<dbReference type="InterPro" id="IPR036525">
    <property type="entry name" value="Tubulin/FtsZ_GTPase_sf"/>
</dbReference>
<evidence type="ECO:0000259" key="8">
    <source>
        <dbReference type="SMART" id="SM00864"/>
    </source>
</evidence>
<dbReference type="PANTHER" id="PTHR30314:SF10">
    <property type="entry name" value="TUBULIN-LIKE PROTEIN CETZ"/>
    <property type="match status" value="1"/>
</dbReference>
<feature type="domain" description="Tubulin/FtsZ GTPase" evidence="8">
    <location>
        <begin position="23"/>
        <end position="224"/>
    </location>
</feature>
<organism evidence="9 10">
    <name type="scientific">Natrarchaeobaculum sulfurireducens</name>
    <dbReference type="NCBI Taxonomy" id="2044521"/>
    <lineage>
        <taxon>Archaea</taxon>
        <taxon>Methanobacteriati</taxon>
        <taxon>Methanobacteriota</taxon>
        <taxon>Stenosarchaea group</taxon>
        <taxon>Halobacteria</taxon>
        <taxon>Halobacteriales</taxon>
        <taxon>Natrialbaceae</taxon>
        <taxon>Natrarchaeobaculum</taxon>
    </lineage>
</organism>
<dbReference type="InterPro" id="IPR003008">
    <property type="entry name" value="Tubulin_FtsZ_GTPase"/>
</dbReference>
<evidence type="ECO:0000256" key="3">
    <source>
        <dbReference type="ARBA" id="ARBA00022741"/>
    </source>
</evidence>
<dbReference type="GO" id="GO:0032153">
    <property type="term" value="C:cell division site"/>
    <property type="evidence" value="ECO:0007669"/>
    <property type="project" value="TreeGrafter"/>
</dbReference>
<feature type="binding site" evidence="6">
    <location>
        <position position="187"/>
    </location>
    <ligand>
        <name>GTP</name>
        <dbReference type="ChEBI" id="CHEBI:37565"/>
    </ligand>
</feature>
<gene>
    <name evidence="6" type="primary">cetZ</name>
    <name evidence="9" type="ORF">AArcMg_0660</name>
</gene>
<evidence type="ECO:0000256" key="7">
    <source>
        <dbReference type="SAM" id="MobiDB-lite"/>
    </source>
</evidence>
<dbReference type="HAMAP" id="MF_01946">
    <property type="entry name" value="CetZ"/>
    <property type="match status" value="1"/>
</dbReference>
<dbReference type="GO" id="GO:0005737">
    <property type="term" value="C:cytoplasm"/>
    <property type="evidence" value="ECO:0007669"/>
    <property type="project" value="UniProtKB-SubCell"/>
</dbReference>
<dbReference type="PROSITE" id="PS00227">
    <property type="entry name" value="TUBULIN"/>
    <property type="match status" value="1"/>
</dbReference>
<feature type="region of interest" description="Disordered" evidence="7">
    <location>
        <begin position="354"/>
        <end position="381"/>
    </location>
</feature>
<dbReference type="Pfam" id="PF00091">
    <property type="entry name" value="Tubulin"/>
    <property type="match status" value="1"/>
</dbReference>
<reference evidence="10" key="1">
    <citation type="submission" date="2018-02" db="EMBL/GenBank/DDBJ databases">
        <title>Phenotypic and genomic properties of facultatively anaerobic sulfur-reducing natronoarchaea from hypersaline soda lakes.</title>
        <authorList>
            <person name="Sorokin D.Y."/>
            <person name="Kublanov I.V."/>
            <person name="Roman P."/>
            <person name="Sinninghe Damste J.S."/>
            <person name="Golyshin P.N."/>
            <person name="Rojo D."/>
            <person name="Ciordia S."/>
            <person name="Mena M.D.C."/>
            <person name="Ferrer M."/>
            <person name="Messina E."/>
            <person name="Smedile F."/>
            <person name="La Spada G."/>
            <person name="La Cono V."/>
            <person name="Yakimov M.M."/>
        </authorList>
    </citation>
    <scope>NUCLEOTIDE SEQUENCE [LARGE SCALE GENOMIC DNA]</scope>
    <source>
        <strain evidence="10">AArc-Mg</strain>
    </source>
</reference>
<comment type="similarity">
    <text evidence="1 6">Belongs to the CetZ family.</text>
</comment>
<evidence type="ECO:0000313" key="10">
    <source>
        <dbReference type="Proteomes" id="UP000258613"/>
    </source>
</evidence>
<feature type="binding site" evidence="6">
    <location>
        <position position="205"/>
    </location>
    <ligand>
        <name>GTP</name>
        <dbReference type="ChEBI" id="CHEBI:37565"/>
    </ligand>
</feature>